<dbReference type="GO" id="GO:0005975">
    <property type="term" value="P:carbohydrate metabolic process"/>
    <property type="evidence" value="ECO:0007669"/>
    <property type="project" value="InterPro"/>
</dbReference>
<dbReference type="Gene3D" id="1.50.10.10">
    <property type="match status" value="1"/>
</dbReference>
<dbReference type="eggNOG" id="COG3405">
    <property type="taxonomic scope" value="Bacteria"/>
</dbReference>
<comment type="caution">
    <text evidence="1">The sequence shown here is derived from an EMBL/GenBank/DDBJ whole genome shotgun (WGS) entry which is preliminary data.</text>
</comment>
<proteinExistence type="predicted"/>
<evidence type="ECO:0000313" key="2">
    <source>
        <dbReference type="Proteomes" id="UP000019102"/>
    </source>
</evidence>
<keyword evidence="2" id="KW-1185">Reference proteome</keyword>
<evidence type="ECO:0000313" key="1">
    <source>
        <dbReference type="EMBL" id="GAE94574.1"/>
    </source>
</evidence>
<dbReference type="SUPFAM" id="SSF48208">
    <property type="entry name" value="Six-hairpin glycosidases"/>
    <property type="match status" value="1"/>
</dbReference>
<protein>
    <submittedName>
        <fullName evidence="1">Uncharacterized protein</fullName>
    </submittedName>
</protein>
<dbReference type="InterPro" id="IPR012341">
    <property type="entry name" value="6hp_glycosidase-like_sf"/>
</dbReference>
<dbReference type="AlphaFoldDB" id="W4VPA0"/>
<sequence>MIVSIILFSKNHRFSTESFIEKWFVNQNDTLATYVLEGEQEDDDLVKGREALSESLGLWMMYAVEKQDAALFGKAYSILQKSFLDKDGFIPWKLTEAGTIEVVTNALVDDLRIIEALYQAEALWEGKNYAHTANLIASYLFEHNRKEHLLTDFYDHHYQVTSDVITLSYINPDALKDMYERKLLNSETYDNMLVVLTDADVKNGFYPKSYHIGNQQYFYDRQVI</sequence>
<dbReference type="RefSeq" id="WP_052000713.1">
    <property type="nucleotide sequence ID" value="NZ_BAVS01000027.1"/>
</dbReference>
<dbReference type="Proteomes" id="UP000019102">
    <property type="component" value="Unassembled WGS sequence"/>
</dbReference>
<organism evidence="1 2">
    <name type="scientific">Gracilibacillus boraciitolerans JCM 21714</name>
    <dbReference type="NCBI Taxonomy" id="1298598"/>
    <lineage>
        <taxon>Bacteria</taxon>
        <taxon>Bacillati</taxon>
        <taxon>Bacillota</taxon>
        <taxon>Bacilli</taxon>
        <taxon>Bacillales</taxon>
        <taxon>Bacillaceae</taxon>
        <taxon>Gracilibacillus</taxon>
    </lineage>
</organism>
<gene>
    <name evidence="1" type="ORF">JCM21714_3745</name>
</gene>
<dbReference type="EMBL" id="BAVS01000027">
    <property type="protein sequence ID" value="GAE94574.1"/>
    <property type="molecule type" value="Genomic_DNA"/>
</dbReference>
<dbReference type="InterPro" id="IPR008928">
    <property type="entry name" value="6-hairpin_glycosidase_sf"/>
</dbReference>
<reference evidence="1 2" key="1">
    <citation type="journal article" date="2014" name="Genome Announc.">
        <title>Draft Genome Sequence of the Boron-Tolerant and Moderately Halotolerant Bacterium Gracilibacillus boraciitolerans JCM 21714T.</title>
        <authorList>
            <person name="Ahmed I."/>
            <person name="Oshima K."/>
            <person name="Suda W."/>
            <person name="Kitamura K."/>
            <person name="Iida T."/>
            <person name="Ohmori Y."/>
            <person name="Fujiwara T."/>
            <person name="Hattori M."/>
            <person name="Ohkuma M."/>
        </authorList>
    </citation>
    <scope>NUCLEOTIDE SEQUENCE [LARGE SCALE GENOMIC DNA]</scope>
    <source>
        <strain evidence="1 2">JCM 21714</strain>
    </source>
</reference>
<name>W4VPA0_9BACI</name>
<dbReference type="OrthoDB" id="1779554at2"/>
<accession>W4VPA0</accession>
<dbReference type="STRING" id="1298598.JCM21714_3745"/>